<protein>
    <recommendedName>
        <fullName evidence="2">DUF4935 domain-containing protein</fullName>
    </recommendedName>
</protein>
<dbReference type="STRING" id="993070.AS031_12640"/>
<dbReference type="EMBL" id="LNQM01000005">
    <property type="protein sequence ID" value="KSU75413.1"/>
    <property type="molecule type" value="Genomic_DNA"/>
</dbReference>
<evidence type="ECO:0000313" key="4">
    <source>
        <dbReference type="Proteomes" id="UP000053199"/>
    </source>
</evidence>
<name>A0A0V8IL37_9MICC</name>
<feature type="domain" description="DUF4935" evidence="2">
    <location>
        <begin position="4"/>
        <end position="165"/>
    </location>
</feature>
<dbReference type="Proteomes" id="UP000053199">
    <property type="component" value="Unassembled WGS sequence"/>
</dbReference>
<dbReference type="AlphaFoldDB" id="A0A0V8IL37"/>
<feature type="region of interest" description="Disordered" evidence="1">
    <location>
        <begin position="166"/>
        <end position="194"/>
    </location>
</feature>
<dbReference type="RefSeq" id="WP_058268524.1">
    <property type="nucleotide sequence ID" value="NZ_FMAZ01000005.1"/>
</dbReference>
<dbReference type="InterPro" id="IPR032557">
    <property type="entry name" value="DUF4935"/>
</dbReference>
<comment type="caution">
    <text evidence="3">The sequence shown here is derived from an EMBL/GenBank/DDBJ whole genome shotgun (WGS) entry which is preliminary data.</text>
</comment>
<dbReference type="OrthoDB" id="5121738at2"/>
<accession>A0A0V8IL37</accession>
<organism evidence="3 4">
    <name type="scientific">Pseudarthrobacter enclensis</name>
    <dbReference type="NCBI Taxonomy" id="993070"/>
    <lineage>
        <taxon>Bacteria</taxon>
        <taxon>Bacillati</taxon>
        <taxon>Actinomycetota</taxon>
        <taxon>Actinomycetes</taxon>
        <taxon>Micrococcales</taxon>
        <taxon>Micrococcaceae</taxon>
        <taxon>Pseudarthrobacter</taxon>
    </lineage>
</organism>
<dbReference type="Pfam" id="PF16289">
    <property type="entry name" value="PIN_12"/>
    <property type="match status" value="1"/>
</dbReference>
<evidence type="ECO:0000313" key="3">
    <source>
        <dbReference type="EMBL" id="KSU75413.1"/>
    </source>
</evidence>
<proteinExistence type="predicted"/>
<keyword evidence="4" id="KW-1185">Reference proteome</keyword>
<reference evidence="3 4" key="1">
    <citation type="journal article" date="2014" name="Arch. Microbiol.">
        <title>Arthrobacter enclensis sp. nov., isolated from sediment sample.</title>
        <authorList>
            <person name="Dastager S.G."/>
            <person name="Liu Q."/>
            <person name="Tang S.K."/>
            <person name="Krishnamurthi S."/>
            <person name="Lee J.C."/>
            <person name="Li W.J."/>
        </authorList>
    </citation>
    <scope>NUCLEOTIDE SEQUENCE [LARGE SCALE GENOMIC DNA]</scope>
    <source>
        <strain evidence="3 4">NIO-1008</strain>
    </source>
</reference>
<gene>
    <name evidence="3" type="ORF">AS031_12640</name>
</gene>
<sequence>MIAVVVDTNIISQSPKLARPEWISLSEHRADWGVTLLVPEIVVMETTKVVPREWGKQRDDLSKAKVGTFGLQEQLDAIVQGIQNHIDGYEAQLNSRLSELGARVVPTPNVPHSNIAFRASRGRAPYHAGVKDGYRDTLIWFTVLDVATKNSDDEVWFVSSNTNDFGNPSVKKKGDDNDAPLQLPRPLHPDLRRI</sequence>
<evidence type="ECO:0000259" key="2">
    <source>
        <dbReference type="Pfam" id="PF16289"/>
    </source>
</evidence>
<evidence type="ECO:0000256" key="1">
    <source>
        <dbReference type="SAM" id="MobiDB-lite"/>
    </source>
</evidence>